<dbReference type="RefSeq" id="WP_256310425.1">
    <property type="nucleotide sequence ID" value="NZ_JANGAC010000002.1"/>
</dbReference>
<dbReference type="EMBL" id="JANGAC010000002">
    <property type="protein sequence ID" value="MCQ4922116.1"/>
    <property type="molecule type" value="Genomic_DNA"/>
</dbReference>
<evidence type="ECO:0000313" key="1">
    <source>
        <dbReference type="EMBL" id="MCQ4922116.1"/>
    </source>
</evidence>
<sequence length="53" mass="5846">MESYIEYLAPDCSLIFEILTVCLSKSKKQIEVSGTVPTVETTSFVPFSSISLI</sequence>
<reference evidence="1 2" key="1">
    <citation type="submission" date="2022-06" db="EMBL/GenBank/DDBJ databases">
        <title>Isolation of gut microbiota from human fecal samples.</title>
        <authorList>
            <person name="Pamer E.G."/>
            <person name="Barat B."/>
            <person name="Waligurski E."/>
            <person name="Medina S."/>
            <person name="Paddock L."/>
            <person name="Mostad J."/>
        </authorList>
    </citation>
    <scope>NUCLEOTIDE SEQUENCE [LARGE SCALE GENOMIC DNA]</scope>
    <source>
        <strain evidence="1 2">DFI.7.95</strain>
    </source>
</reference>
<evidence type="ECO:0000313" key="2">
    <source>
        <dbReference type="Proteomes" id="UP001524478"/>
    </source>
</evidence>
<comment type="caution">
    <text evidence="1">The sequence shown here is derived from an EMBL/GenBank/DDBJ whole genome shotgun (WGS) entry which is preliminary data.</text>
</comment>
<organism evidence="1 2">
    <name type="scientific">Tissierella carlieri</name>
    <dbReference type="NCBI Taxonomy" id="689904"/>
    <lineage>
        <taxon>Bacteria</taxon>
        <taxon>Bacillati</taxon>
        <taxon>Bacillota</taxon>
        <taxon>Tissierellia</taxon>
        <taxon>Tissierellales</taxon>
        <taxon>Tissierellaceae</taxon>
        <taxon>Tissierella</taxon>
    </lineage>
</organism>
<proteinExistence type="predicted"/>
<dbReference type="Proteomes" id="UP001524478">
    <property type="component" value="Unassembled WGS sequence"/>
</dbReference>
<keyword evidence="2" id="KW-1185">Reference proteome</keyword>
<accession>A0ABT1S6M3</accession>
<name>A0ABT1S6M3_9FIRM</name>
<gene>
    <name evidence="1" type="ORF">NE686_03380</name>
</gene>
<protein>
    <submittedName>
        <fullName evidence="1">Uncharacterized protein</fullName>
    </submittedName>
</protein>